<keyword evidence="1" id="KW-0812">Transmembrane</keyword>
<evidence type="ECO:0000313" key="2">
    <source>
        <dbReference type="EMBL" id="AEA12698.1"/>
    </source>
</evidence>
<gene>
    <name evidence="2" type="ordered locus">TUZN_1221</name>
</gene>
<organism evidence="2 3">
    <name type="scientific">Thermoproteus uzoniensis (strain 768-20)</name>
    <dbReference type="NCBI Taxonomy" id="999630"/>
    <lineage>
        <taxon>Archaea</taxon>
        <taxon>Thermoproteota</taxon>
        <taxon>Thermoprotei</taxon>
        <taxon>Thermoproteales</taxon>
        <taxon>Thermoproteaceae</taxon>
        <taxon>Thermoproteus</taxon>
    </lineage>
</organism>
<feature type="transmembrane region" description="Helical" evidence="1">
    <location>
        <begin position="197"/>
        <end position="217"/>
    </location>
</feature>
<dbReference type="AlphaFoldDB" id="F2L0L6"/>
<keyword evidence="3" id="KW-1185">Reference proteome</keyword>
<name>F2L0L6_THEU7</name>
<feature type="transmembrane region" description="Helical" evidence="1">
    <location>
        <begin position="61"/>
        <end position="82"/>
    </location>
</feature>
<dbReference type="EMBL" id="CP002590">
    <property type="protein sequence ID" value="AEA12698.1"/>
    <property type="molecule type" value="Genomic_DNA"/>
</dbReference>
<sequence>MDAIMFATTTTKPQPVWNGVYFNTNTIIPWPIVLIFTLLYFGLLAWAWRPREGRAFGKFRTVDFVYVALIAALLIVYNFFISPLIPKVGSITTYFYYPLIGEIFLIQLVAALSGRPGVVGLTMFIYTLLSDIVHYGFGGEPFWFIYEMTAYAALTDLWLIYRGEAIFTPYLRPPKIVATDGGEASGGEEAAPPRHSWMIFVDGIISGAWASLAYPFWWRGFWGTFVIGYVTSVQFWAVTSAAALGAGIVMGAVLAPLVYYIKQVAT</sequence>
<dbReference type="HOGENOM" id="CLU_1163847_0_0_2"/>
<reference key="2">
    <citation type="submission" date="2011-03" db="EMBL/GenBank/DDBJ databases">
        <title>Complete genome sequence of the thermoacidophilic crenarchaeon Thermoproteus uzoniensis 768-20.</title>
        <authorList>
            <person name="Mardanov A.V."/>
            <person name="Gumerov V.M."/>
            <person name="Beletsky A.V."/>
            <person name="Prokofeva M.I."/>
            <person name="Bonch-Osmolovskaya E.A."/>
            <person name="Ravin N.V."/>
            <person name="Skryabin K.G."/>
        </authorList>
    </citation>
    <scope>NUCLEOTIDE SEQUENCE</scope>
    <source>
        <strain>768-20</strain>
    </source>
</reference>
<keyword evidence="1" id="KW-0472">Membrane</keyword>
<proteinExistence type="predicted"/>
<dbReference type="eggNOG" id="arCOG06009">
    <property type="taxonomic scope" value="Archaea"/>
</dbReference>
<feature type="transmembrane region" description="Helical" evidence="1">
    <location>
        <begin position="237"/>
        <end position="261"/>
    </location>
</feature>
<dbReference type="GeneID" id="10360749"/>
<feature type="transmembrane region" description="Helical" evidence="1">
    <location>
        <begin position="27"/>
        <end position="49"/>
    </location>
</feature>
<dbReference type="STRING" id="999630.TUZN_1221"/>
<dbReference type="OrthoDB" id="43560at2157"/>
<evidence type="ECO:0000256" key="1">
    <source>
        <dbReference type="SAM" id="Phobius"/>
    </source>
</evidence>
<keyword evidence="1" id="KW-1133">Transmembrane helix</keyword>
<evidence type="ECO:0000313" key="3">
    <source>
        <dbReference type="Proteomes" id="UP000008138"/>
    </source>
</evidence>
<dbReference type="KEGG" id="tuz:TUZN_1221"/>
<feature type="transmembrane region" description="Helical" evidence="1">
    <location>
        <begin position="143"/>
        <end position="161"/>
    </location>
</feature>
<feature type="transmembrane region" description="Helical" evidence="1">
    <location>
        <begin position="119"/>
        <end position="137"/>
    </location>
</feature>
<dbReference type="Proteomes" id="UP000008138">
    <property type="component" value="Chromosome"/>
</dbReference>
<reference evidence="2 3" key="1">
    <citation type="journal article" date="2011" name="J. Bacteriol.">
        <title>Complete genome sequence of the thermoacidophilic crenarchaeon Thermoproteus uzoniensis 768-20.</title>
        <authorList>
            <person name="Mardanov A.V."/>
            <person name="Gumerov V.M."/>
            <person name="Beletsky A.V."/>
            <person name="Prokofeva M.I."/>
            <person name="Bonch-Osmolovskaya E.A."/>
            <person name="Ravin N.V."/>
            <person name="Skryabin K.G."/>
        </authorList>
    </citation>
    <scope>NUCLEOTIDE SEQUENCE [LARGE SCALE GENOMIC DNA]</scope>
    <source>
        <strain evidence="2 3">768-20</strain>
    </source>
</reference>
<dbReference type="RefSeq" id="WP_013680034.1">
    <property type="nucleotide sequence ID" value="NC_015315.1"/>
</dbReference>
<feature type="transmembrane region" description="Helical" evidence="1">
    <location>
        <begin position="94"/>
        <end position="112"/>
    </location>
</feature>
<protein>
    <submittedName>
        <fullName evidence="2">Uncharacterized protein</fullName>
    </submittedName>
</protein>
<accession>F2L0L6</accession>